<dbReference type="GO" id="GO:0071555">
    <property type="term" value="P:cell wall organization"/>
    <property type="evidence" value="ECO:0007669"/>
    <property type="project" value="UniProtKB-UniRule"/>
</dbReference>
<evidence type="ECO:0000256" key="10">
    <source>
        <dbReference type="HAMAP-Rule" id="MF_02078"/>
    </source>
</evidence>
<feature type="transmembrane region" description="Helical" evidence="10">
    <location>
        <begin position="425"/>
        <end position="445"/>
    </location>
</feature>
<evidence type="ECO:0000256" key="4">
    <source>
        <dbReference type="ARBA" id="ARBA00022960"/>
    </source>
</evidence>
<dbReference type="EMBL" id="CAADFG010000065">
    <property type="protein sequence ID" value="VFJ94043.1"/>
    <property type="molecule type" value="Genomic_DNA"/>
</dbReference>
<sequence>MLAPEEIPTTGQPPKDRLFGRTLTVGANTFLSRMAGLLRDIVIAGTFGAKEEADAFFVAFRIPNLFRRLFAEGAFSQAFVPVLSEYKSRRPHAQVRDLLSHVMGTLGGVVSLVTLAGILAAPVLVILFAPGFFLHYPDKYALTVRMLMITFPYLLFITLTAAAGGVLNTYGRFGVPAFTPVLLNVFLIGAALWLAPHMAEPVTALAWGVFGAGLAQLLFQAPFLYRLGLLVRPRPRGAHEGVRRIIRLLIPALFGVSIVQINLLVDTLIASFLVTGSVSWLYYSDRLMEFPLGVFGIALATVILPNLSRKHTEGAMTGFSETLDWALRLTVLIALPAAIGLAVLAGPMLTTLFQYGALGEYDIQMATRSLVAYALGLVGFVCIKILAPGFYARQDTRTPVRAGAIAMLANIVLNFALVFPLAHAGLALATTLSAFLNAGLLYAGLRRQGIYRPGPGWGRFAARVSMAGLVMMGVLLFMKGAPPAWFAADVATRVLWLLGLISVGALSYFGALTLLGARLRDIVDVTARGGDVGGE</sequence>
<evidence type="ECO:0000313" key="14">
    <source>
        <dbReference type="EMBL" id="VFK01251.1"/>
    </source>
</evidence>
<accession>A0A450UM51</accession>
<dbReference type="EMBL" id="CAADFJ010000061">
    <property type="protein sequence ID" value="VFK01251.1"/>
    <property type="molecule type" value="Genomic_DNA"/>
</dbReference>
<dbReference type="GO" id="GO:0034204">
    <property type="term" value="P:lipid translocation"/>
    <property type="evidence" value="ECO:0007669"/>
    <property type="project" value="TreeGrafter"/>
</dbReference>
<dbReference type="EMBL" id="CAADFI010000047">
    <property type="protein sequence ID" value="VFJ93609.1"/>
    <property type="molecule type" value="Genomic_DNA"/>
</dbReference>
<evidence type="ECO:0000256" key="2">
    <source>
        <dbReference type="ARBA" id="ARBA00022475"/>
    </source>
</evidence>
<dbReference type="GO" id="GO:0005886">
    <property type="term" value="C:plasma membrane"/>
    <property type="evidence" value="ECO:0007669"/>
    <property type="project" value="UniProtKB-SubCell"/>
</dbReference>
<feature type="transmembrane region" description="Helical" evidence="10">
    <location>
        <begin position="290"/>
        <end position="308"/>
    </location>
</feature>
<dbReference type="PANTHER" id="PTHR47019">
    <property type="entry name" value="LIPID II FLIPPASE MURJ"/>
    <property type="match status" value="1"/>
</dbReference>
<evidence type="ECO:0000256" key="6">
    <source>
        <dbReference type="ARBA" id="ARBA00022989"/>
    </source>
</evidence>
<feature type="transmembrane region" description="Helical" evidence="10">
    <location>
        <begin position="466"/>
        <end position="488"/>
    </location>
</feature>
<evidence type="ECO:0000256" key="8">
    <source>
        <dbReference type="ARBA" id="ARBA00060041"/>
    </source>
</evidence>
<evidence type="ECO:0000256" key="9">
    <source>
        <dbReference type="ARBA" id="ARBA00061532"/>
    </source>
</evidence>
<feature type="transmembrane region" description="Helical" evidence="10">
    <location>
        <begin position="248"/>
        <end position="270"/>
    </location>
</feature>
<dbReference type="PIRSF" id="PIRSF002869">
    <property type="entry name" value="MviN"/>
    <property type="match status" value="1"/>
</dbReference>
<comment type="function">
    <text evidence="8 10 11">Involved in peptidoglycan biosynthesis. Transports lipid-linked peptidoglycan precursors from the inner to the outer leaflet of the cytoplasmic membrane.</text>
</comment>
<keyword evidence="6 10" id="KW-1133">Transmembrane helix</keyword>
<comment type="pathway">
    <text evidence="10">Cell wall biogenesis; peptidoglycan biosynthesis.</text>
</comment>
<keyword evidence="5 10" id="KW-0573">Peptidoglycan synthesis</keyword>
<feature type="transmembrane region" description="Helical" evidence="10">
    <location>
        <begin position="494"/>
        <end position="515"/>
    </location>
</feature>
<feature type="transmembrane region" description="Helical" evidence="10">
    <location>
        <begin position="399"/>
        <end position="419"/>
    </location>
</feature>
<feature type="transmembrane region" description="Helical" evidence="10">
    <location>
        <begin position="205"/>
        <end position="227"/>
    </location>
</feature>
<organism evidence="12">
    <name type="scientific">Candidatus Kentrum eta</name>
    <dbReference type="NCBI Taxonomy" id="2126337"/>
    <lineage>
        <taxon>Bacteria</taxon>
        <taxon>Pseudomonadati</taxon>
        <taxon>Pseudomonadota</taxon>
        <taxon>Gammaproteobacteria</taxon>
        <taxon>Candidatus Kentrum</taxon>
    </lineage>
</organism>
<feature type="transmembrane region" description="Helical" evidence="10">
    <location>
        <begin position="149"/>
        <end position="169"/>
    </location>
</feature>
<dbReference type="PRINTS" id="PR01806">
    <property type="entry name" value="VIRFACTRMVIN"/>
</dbReference>
<dbReference type="CDD" id="cd13123">
    <property type="entry name" value="MATE_MurJ_like"/>
    <property type="match status" value="1"/>
</dbReference>
<feature type="transmembrane region" description="Helical" evidence="10">
    <location>
        <begin position="98"/>
        <end position="129"/>
    </location>
</feature>
<keyword evidence="10" id="KW-0997">Cell inner membrane</keyword>
<protein>
    <recommendedName>
        <fullName evidence="10">Probable lipid II flippase MurJ</fullName>
    </recommendedName>
</protein>
<keyword evidence="2 10" id="KW-1003">Cell membrane</keyword>
<feature type="transmembrane region" description="Helical" evidence="10">
    <location>
        <begin position="370"/>
        <end position="387"/>
    </location>
</feature>
<evidence type="ECO:0000256" key="1">
    <source>
        <dbReference type="ARBA" id="ARBA00004651"/>
    </source>
</evidence>
<name>A0A450UM51_9GAMM</name>
<evidence type="ECO:0000313" key="13">
    <source>
        <dbReference type="EMBL" id="VFJ94043.1"/>
    </source>
</evidence>
<keyword evidence="10 11" id="KW-0961">Cell wall biogenesis/degradation</keyword>
<evidence type="ECO:0000256" key="3">
    <source>
        <dbReference type="ARBA" id="ARBA00022692"/>
    </source>
</evidence>
<keyword evidence="10 11" id="KW-0813">Transport</keyword>
<dbReference type="GO" id="GO:0008360">
    <property type="term" value="P:regulation of cell shape"/>
    <property type="evidence" value="ECO:0007669"/>
    <property type="project" value="UniProtKB-UniRule"/>
</dbReference>
<evidence type="ECO:0000256" key="11">
    <source>
        <dbReference type="PIRNR" id="PIRNR002869"/>
    </source>
</evidence>
<dbReference type="PANTHER" id="PTHR47019:SF1">
    <property type="entry name" value="LIPID II FLIPPASE MURJ"/>
    <property type="match status" value="1"/>
</dbReference>
<evidence type="ECO:0000313" key="12">
    <source>
        <dbReference type="EMBL" id="VFJ93609.1"/>
    </source>
</evidence>
<dbReference type="InterPro" id="IPR051050">
    <property type="entry name" value="Lipid_II_flippase_MurJ/MviN"/>
</dbReference>
<reference evidence="12" key="1">
    <citation type="submission" date="2019-02" db="EMBL/GenBank/DDBJ databases">
        <authorList>
            <person name="Gruber-Vodicka R. H."/>
            <person name="Seah K. B. B."/>
        </authorList>
    </citation>
    <scope>NUCLEOTIDE SEQUENCE</scope>
    <source>
        <strain evidence="14">BECK_SA2B12</strain>
        <strain evidence="13">BECK_SA2B15</strain>
        <strain evidence="12">BECK_SA2B20</strain>
    </source>
</reference>
<feature type="transmembrane region" description="Helical" evidence="10">
    <location>
        <begin position="181"/>
        <end position="199"/>
    </location>
</feature>
<comment type="subcellular location">
    <subcellularLocation>
        <location evidence="10">Cell inner membrane</location>
        <topology evidence="10">Multi-pass membrane protein</topology>
    </subcellularLocation>
    <subcellularLocation>
        <location evidence="1">Cell membrane</location>
        <topology evidence="1">Multi-pass membrane protein</topology>
    </subcellularLocation>
</comment>
<keyword evidence="4 10" id="KW-0133">Cell shape</keyword>
<dbReference type="GO" id="GO:0015648">
    <property type="term" value="F:lipid-linked peptidoglycan transporter activity"/>
    <property type="evidence" value="ECO:0007669"/>
    <property type="project" value="UniProtKB-UniRule"/>
</dbReference>
<dbReference type="HAMAP" id="MF_02078">
    <property type="entry name" value="MurJ_MviN"/>
    <property type="match status" value="1"/>
</dbReference>
<dbReference type="InterPro" id="IPR004268">
    <property type="entry name" value="MurJ"/>
</dbReference>
<evidence type="ECO:0000256" key="5">
    <source>
        <dbReference type="ARBA" id="ARBA00022984"/>
    </source>
</evidence>
<keyword evidence="3 10" id="KW-0812">Transmembrane</keyword>
<evidence type="ECO:0000256" key="7">
    <source>
        <dbReference type="ARBA" id="ARBA00023136"/>
    </source>
</evidence>
<dbReference type="GO" id="GO:0009252">
    <property type="term" value="P:peptidoglycan biosynthetic process"/>
    <property type="evidence" value="ECO:0007669"/>
    <property type="project" value="UniProtKB-UniRule"/>
</dbReference>
<dbReference type="NCBIfam" id="TIGR01695">
    <property type="entry name" value="murJ_mviN"/>
    <property type="match status" value="1"/>
</dbReference>
<dbReference type="Pfam" id="PF03023">
    <property type="entry name" value="MurJ"/>
    <property type="match status" value="1"/>
</dbReference>
<keyword evidence="7 10" id="KW-0472">Membrane</keyword>
<proteinExistence type="inferred from homology"/>
<comment type="similarity">
    <text evidence="9 10 11">Belongs to the MurJ/MviN family.</text>
</comment>
<dbReference type="AlphaFoldDB" id="A0A450UM51"/>
<gene>
    <name evidence="10" type="primary">murJ</name>
    <name evidence="13" type="ORF">BECKH772A_GA0070896_1006510</name>
    <name evidence="12" type="ORF">BECKH772B_GA0070898_1004710</name>
    <name evidence="14" type="ORF">BECKH772C_GA0070978_100619</name>
</gene>
<feature type="transmembrane region" description="Helical" evidence="10">
    <location>
        <begin position="329"/>
        <end position="350"/>
    </location>
</feature>
<dbReference type="UniPathway" id="UPA00219"/>